<accession>A0AAD7I4T6</accession>
<keyword evidence="3" id="KW-1185">Reference proteome</keyword>
<evidence type="ECO:0000313" key="2">
    <source>
        <dbReference type="EMBL" id="KAJ7734501.1"/>
    </source>
</evidence>
<protein>
    <submittedName>
        <fullName evidence="2">Uncharacterized protein</fullName>
    </submittedName>
</protein>
<dbReference type="AlphaFoldDB" id="A0AAD7I4T6"/>
<comment type="caution">
    <text evidence="2">The sequence shown here is derived from an EMBL/GenBank/DDBJ whole genome shotgun (WGS) entry which is preliminary data.</text>
</comment>
<sequence length="158" mass="17198">MTEKPPLALYSDNANTTLRRPAQTPAPPCPPNALQHVSQSHGAPHFPTPFLMPRINFGNMLETTHAPYPNTMHVARPTIELQPDDLLNRDADTDTGTGPEGRVQCVGLIVNCTGGSAIHFACRRRSSGQKLPPPATGVYTPREPAWAFHDALDQDQSE</sequence>
<evidence type="ECO:0000313" key="3">
    <source>
        <dbReference type="Proteomes" id="UP001215280"/>
    </source>
</evidence>
<dbReference type="EMBL" id="JARJLG010000161">
    <property type="protein sequence ID" value="KAJ7734501.1"/>
    <property type="molecule type" value="Genomic_DNA"/>
</dbReference>
<dbReference type="Proteomes" id="UP001215280">
    <property type="component" value="Unassembled WGS sequence"/>
</dbReference>
<feature type="region of interest" description="Disordered" evidence="1">
    <location>
        <begin position="1"/>
        <end position="45"/>
    </location>
</feature>
<gene>
    <name evidence="2" type="ORF">DFH07DRAFT_780299</name>
</gene>
<proteinExistence type="predicted"/>
<organism evidence="2 3">
    <name type="scientific">Mycena maculata</name>
    <dbReference type="NCBI Taxonomy" id="230809"/>
    <lineage>
        <taxon>Eukaryota</taxon>
        <taxon>Fungi</taxon>
        <taxon>Dikarya</taxon>
        <taxon>Basidiomycota</taxon>
        <taxon>Agaricomycotina</taxon>
        <taxon>Agaricomycetes</taxon>
        <taxon>Agaricomycetidae</taxon>
        <taxon>Agaricales</taxon>
        <taxon>Marasmiineae</taxon>
        <taxon>Mycenaceae</taxon>
        <taxon>Mycena</taxon>
    </lineage>
</organism>
<reference evidence="2" key="1">
    <citation type="submission" date="2023-03" db="EMBL/GenBank/DDBJ databases">
        <title>Massive genome expansion in bonnet fungi (Mycena s.s.) driven by repeated elements and novel gene families across ecological guilds.</title>
        <authorList>
            <consortium name="Lawrence Berkeley National Laboratory"/>
            <person name="Harder C.B."/>
            <person name="Miyauchi S."/>
            <person name="Viragh M."/>
            <person name="Kuo A."/>
            <person name="Thoen E."/>
            <person name="Andreopoulos B."/>
            <person name="Lu D."/>
            <person name="Skrede I."/>
            <person name="Drula E."/>
            <person name="Henrissat B."/>
            <person name="Morin E."/>
            <person name="Kohler A."/>
            <person name="Barry K."/>
            <person name="LaButti K."/>
            <person name="Morin E."/>
            <person name="Salamov A."/>
            <person name="Lipzen A."/>
            <person name="Mereny Z."/>
            <person name="Hegedus B."/>
            <person name="Baldrian P."/>
            <person name="Stursova M."/>
            <person name="Weitz H."/>
            <person name="Taylor A."/>
            <person name="Grigoriev I.V."/>
            <person name="Nagy L.G."/>
            <person name="Martin F."/>
            <person name="Kauserud H."/>
        </authorList>
    </citation>
    <scope>NUCLEOTIDE SEQUENCE</scope>
    <source>
        <strain evidence="2">CBHHK188m</strain>
    </source>
</reference>
<name>A0AAD7I4T6_9AGAR</name>
<evidence type="ECO:0000256" key="1">
    <source>
        <dbReference type="SAM" id="MobiDB-lite"/>
    </source>
</evidence>